<gene>
    <name evidence="3" type="primary">LOC140004828</name>
</gene>
<evidence type="ECO:0000313" key="3">
    <source>
        <dbReference type="RefSeq" id="XP_071901081.1"/>
    </source>
</evidence>
<sequence>MEGDLSGLLWKFTLEGNELSGATLEVEDLHNGVRACEGSLIGRVIAEKVIYFTGIKSFVAMAWGYPRNMTVLELGPNLFQFNIPISDEMERIVNGGPWVIDNQVLVLNRWTEGIEEDYRAFMFALLWVQIWNLPVHWLSKEVGKKIGAVFKEVREVLAPQSGGKEGRHLKILALVDLSKSLLRGTVVKIAGALKWVAFQYERCPDLCYSCCIVRQNERSCKERRVLGGCNVENQYGPWLRVGNYRSSPQKKPNRPDVLSNKRYWSFQKGEMVEQDNSRTKMTKSLLETLKSIGDGGDSTQVLRKDMVDDMLAKDTGASTNVM</sequence>
<dbReference type="PANTHER" id="PTHR31286:SF178">
    <property type="entry name" value="DUF4283 DOMAIN-CONTAINING PROTEIN"/>
    <property type="match status" value="1"/>
</dbReference>
<dbReference type="RefSeq" id="XP_071901081.1">
    <property type="nucleotide sequence ID" value="XM_072044980.1"/>
</dbReference>
<dbReference type="GeneID" id="140004828"/>
<dbReference type="Pfam" id="PF14111">
    <property type="entry name" value="DUF4283"/>
    <property type="match status" value="1"/>
</dbReference>
<evidence type="ECO:0000313" key="2">
    <source>
        <dbReference type="Proteomes" id="UP001652660"/>
    </source>
</evidence>
<dbReference type="PANTHER" id="PTHR31286">
    <property type="entry name" value="GLYCINE-RICH CELL WALL STRUCTURAL PROTEIN 1.8-LIKE"/>
    <property type="match status" value="1"/>
</dbReference>
<evidence type="ECO:0000259" key="1">
    <source>
        <dbReference type="Pfam" id="PF14111"/>
    </source>
</evidence>
<dbReference type="InterPro" id="IPR040256">
    <property type="entry name" value="At4g02000-like"/>
</dbReference>
<organism evidence="2 3">
    <name type="scientific">Coffea arabica</name>
    <name type="common">Arabian coffee</name>
    <dbReference type="NCBI Taxonomy" id="13443"/>
    <lineage>
        <taxon>Eukaryota</taxon>
        <taxon>Viridiplantae</taxon>
        <taxon>Streptophyta</taxon>
        <taxon>Embryophyta</taxon>
        <taxon>Tracheophyta</taxon>
        <taxon>Spermatophyta</taxon>
        <taxon>Magnoliopsida</taxon>
        <taxon>eudicotyledons</taxon>
        <taxon>Gunneridae</taxon>
        <taxon>Pentapetalae</taxon>
        <taxon>asterids</taxon>
        <taxon>lamiids</taxon>
        <taxon>Gentianales</taxon>
        <taxon>Rubiaceae</taxon>
        <taxon>Ixoroideae</taxon>
        <taxon>Gardenieae complex</taxon>
        <taxon>Bertiereae - Coffeeae clade</taxon>
        <taxon>Coffeeae</taxon>
        <taxon>Coffea</taxon>
    </lineage>
</organism>
<dbReference type="Proteomes" id="UP001652660">
    <property type="component" value="Chromosome 4c"/>
</dbReference>
<proteinExistence type="predicted"/>
<feature type="domain" description="DUF4283" evidence="1">
    <location>
        <begin position="36"/>
        <end position="113"/>
    </location>
</feature>
<keyword evidence="2" id="KW-1185">Reference proteome</keyword>
<reference evidence="3" key="1">
    <citation type="submission" date="2025-08" db="UniProtKB">
        <authorList>
            <consortium name="RefSeq"/>
        </authorList>
    </citation>
    <scope>IDENTIFICATION</scope>
    <source>
        <tissue evidence="3">Leaves</tissue>
    </source>
</reference>
<accession>A0ABM4U1C2</accession>
<name>A0ABM4U1C2_COFAR</name>
<protein>
    <recommendedName>
        <fullName evidence="1">DUF4283 domain-containing protein</fullName>
    </recommendedName>
</protein>
<dbReference type="InterPro" id="IPR025558">
    <property type="entry name" value="DUF4283"/>
</dbReference>